<keyword evidence="3" id="KW-1185">Reference proteome</keyword>
<dbReference type="Pfam" id="PF04410">
    <property type="entry name" value="Gar1"/>
    <property type="match status" value="1"/>
</dbReference>
<dbReference type="InterPro" id="IPR007504">
    <property type="entry name" value="H/ACA_rnp_Gar1/Naf1"/>
</dbReference>
<dbReference type="Proteomes" id="UP000191661">
    <property type="component" value="Unassembled WGS sequence"/>
</dbReference>
<reference evidence="2 3" key="1">
    <citation type="submission" date="2014-12" db="EMBL/GenBank/DDBJ databases">
        <title>Genome sequence of Methanobrevibacter arboriphilicus DH1, DSM1125.</title>
        <authorList>
            <person name="Poehlein A."/>
            <person name="Thauer R.K."/>
            <person name="Seedorf H."/>
            <person name="Daniel R."/>
        </authorList>
    </citation>
    <scope>NUCLEOTIDE SEQUENCE [LARGE SCALE GENOMIC DNA]</scope>
    <source>
        <strain evidence="2 3">DH1</strain>
    </source>
</reference>
<evidence type="ECO:0000313" key="2">
    <source>
        <dbReference type="EMBL" id="OQD58368.1"/>
    </source>
</evidence>
<gene>
    <name evidence="2" type="ORF">MBBAR_17c00080</name>
</gene>
<dbReference type="InterPro" id="IPR038664">
    <property type="entry name" value="Gar1/Naf1_Cbf5-bd_sf"/>
</dbReference>
<feature type="compositionally biased region" description="Basic residues" evidence="1">
    <location>
        <begin position="82"/>
        <end position="108"/>
    </location>
</feature>
<dbReference type="InterPro" id="IPR009000">
    <property type="entry name" value="Transl_B-barrel_sf"/>
</dbReference>
<proteinExistence type="predicted"/>
<feature type="region of interest" description="Disordered" evidence="1">
    <location>
        <begin position="80"/>
        <end position="127"/>
    </location>
</feature>
<sequence length="127" mass="14452">MKFLGNISHLSNSGRLVARSSQSPPSGASVFNKDKKKIGKIITIFGPTKDPYISIGIFKSMSIDDFKDSIGEDLYVSENPKNRKFNKSRNKNKSVKNKTRNNYRKNKNNKNNTSKKLNKNKNTRKNN</sequence>
<name>A0A1V6N0Z3_METAZ</name>
<organism evidence="2 3">
    <name type="scientific">Methanobrevibacter arboriphilus JCM 13429 = DSM 1125</name>
    <dbReference type="NCBI Taxonomy" id="1300164"/>
    <lineage>
        <taxon>Archaea</taxon>
        <taxon>Methanobacteriati</taxon>
        <taxon>Methanobacteriota</taxon>
        <taxon>Methanomada group</taxon>
        <taxon>Methanobacteria</taxon>
        <taxon>Methanobacteriales</taxon>
        <taxon>Methanobacteriaceae</taxon>
        <taxon>Methanobrevibacter</taxon>
    </lineage>
</organism>
<dbReference type="EMBL" id="JXMW01000017">
    <property type="protein sequence ID" value="OQD58368.1"/>
    <property type="molecule type" value="Genomic_DNA"/>
</dbReference>
<dbReference type="AlphaFoldDB" id="A0A1V6N0Z3"/>
<dbReference type="OrthoDB" id="60264at2157"/>
<dbReference type="SUPFAM" id="SSF50447">
    <property type="entry name" value="Translation proteins"/>
    <property type="match status" value="1"/>
</dbReference>
<protein>
    <submittedName>
        <fullName evidence="2">Putative RNA-binding protein</fullName>
    </submittedName>
</protein>
<accession>A0A1V6N0Z3</accession>
<evidence type="ECO:0000313" key="3">
    <source>
        <dbReference type="Proteomes" id="UP000191661"/>
    </source>
</evidence>
<dbReference type="Gene3D" id="2.40.10.230">
    <property type="entry name" value="Probable tRNA pseudouridine synthase domain"/>
    <property type="match status" value="1"/>
</dbReference>
<evidence type="ECO:0000256" key="1">
    <source>
        <dbReference type="SAM" id="MobiDB-lite"/>
    </source>
</evidence>
<dbReference type="RefSeq" id="WP_080460712.1">
    <property type="nucleotide sequence ID" value="NZ_JXMW01000017.1"/>
</dbReference>
<feature type="compositionally biased region" description="Basic residues" evidence="1">
    <location>
        <begin position="116"/>
        <end position="127"/>
    </location>
</feature>
<comment type="caution">
    <text evidence="2">The sequence shown here is derived from an EMBL/GenBank/DDBJ whole genome shotgun (WGS) entry which is preliminary data.</text>
</comment>
<dbReference type="GO" id="GO:0001522">
    <property type="term" value="P:pseudouridine synthesis"/>
    <property type="evidence" value="ECO:0007669"/>
    <property type="project" value="InterPro"/>
</dbReference>
<dbReference type="GO" id="GO:0042254">
    <property type="term" value="P:ribosome biogenesis"/>
    <property type="evidence" value="ECO:0007669"/>
    <property type="project" value="InterPro"/>
</dbReference>